<comment type="caution">
    <text evidence="2">The sequence shown here is derived from an EMBL/GenBank/DDBJ whole genome shotgun (WGS) entry which is preliminary data.</text>
</comment>
<proteinExistence type="predicted"/>
<name>A0A9N9ITU2_FUNMO</name>
<evidence type="ECO:0000256" key="1">
    <source>
        <dbReference type="SAM" id="MobiDB-lite"/>
    </source>
</evidence>
<feature type="non-terminal residue" evidence="2">
    <location>
        <position position="1"/>
    </location>
</feature>
<evidence type="ECO:0000313" key="2">
    <source>
        <dbReference type="EMBL" id="CAG8751168.1"/>
    </source>
</evidence>
<reference evidence="2" key="1">
    <citation type="submission" date="2021-06" db="EMBL/GenBank/DDBJ databases">
        <authorList>
            <person name="Kallberg Y."/>
            <person name="Tangrot J."/>
            <person name="Rosling A."/>
        </authorList>
    </citation>
    <scope>NUCLEOTIDE SEQUENCE</scope>
    <source>
        <strain evidence="2">87-6 pot B 2015</strain>
    </source>
</reference>
<feature type="region of interest" description="Disordered" evidence="1">
    <location>
        <begin position="1"/>
        <end position="22"/>
    </location>
</feature>
<protein>
    <submittedName>
        <fullName evidence="2">425_t:CDS:1</fullName>
    </submittedName>
</protein>
<dbReference type="EMBL" id="CAJVPP010025187">
    <property type="protein sequence ID" value="CAG8751168.1"/>
    <property type="molecule type" value="Genomic_DNA"/>
</dbReference>
<dbReference type="Proteomes" id="UP000789375">
    <property type="component" value="Unassembled WGS sequence"/>
</dbReference>
<organism evidence="2 3">
    <name type="scientific">Funneliformis mosseae</name>
    <name type="common">Endomycorrhizal fungus</name>
    <name type="synonym">Glomus mosseae</name>
    <dbReference type="NCBI Taxonomy" id="27381"/>
    <lineage>
        <taxon>Eukaryota</taxon>
        <taxon>Fungi</taxon>
        <taxon>Fungi incertae sedis</taxon>
        <taxon>Mucoromycota</taxon>
        <taxon>Glomeromycotina</taxon>
        <taxon>Glomeromycetes</taxon>
        <taxon>Glomerales</taxon>
        <taxon>Glomeraceae</taxon>
        <taxon>Funneliformis</taxon>
    </lineage>
</organism>
<dbReference type="AlphaFoldDB" id="A0A9N9ITU2"/>
<evidence type="ECO:0000313" key="3">
    <source>
        <dbReference type="Proteomes" id="UP000789375"/>
    </source>
</evidence>
<sequence length="52" mass="6101">LSFLESLSSRPSSVSSTKKSQRNSEMFLDDFLDIQRQHLLIIIIEWIVYNTN</sequence>
<keyword evidence="3" id="KW-1185">Reference proteome</keyword>
<gene>
    <name evidence="2" type="ORF">FMOSSE_LOCUS16652</name>
</gene>
<feature type="compositionally biased region" description="Low complexity" evidence="1">
    <location>
        <begin position="1"/>
        <end position="18"/>
    </location>
</feature>
<accession>A0A9N9ITU2</accession>